<reference evidence="1 2" key="1">
    <citation type="journal article" date="2021" name="Nat. Commun.">
        <title>Reductive evolution and unique predatory mode in the CPR bacterium Vampirococcus lugosii.</title>
        <authorList>
            <person name="Moreira D."/>
            <person name="Zivanovic Y."/>
            <person name="Lopez-Archilla A.I."/>
            <person name="Iniesto M."/>
            <person name="Lopez-Garcia P."/>
        </authorList>
    </citation>
    <scope>NUCLEOTIDE SEQUENCE [LARGE SCALE GENOMIC DNA]</scope>
    <source>
        <strain evidence="1">Chiprana</strain>
    </source>
</reference>
<gene>
    <name evidence="1" type="ORF">VAMP_283n81</name>
</gene>
<accession>A0ABS5QMA7</accession>
<protein>
    <submittedName>
        <fullName evidence="1">Uncharacterized protein</fullName>
    </submittedName>
</protein>
<dbReference type="Proteomes" id="UP000680365">
    <property type="component" value="Unassembled WGS sequence"/>
</dbReference>
<dbReference type="RefSeq" id="WP_213349763.1">
    <property type="nucleotide sequence ID" value="NZ_JAEDAM010000071.1"/>
</dbReference>
<sequence length="445" mass="52123">MVETNNYNLEKGETYLGNNFIDLYKRQVLSSLSEGQLDDIIKNKTIIIDLYIRKYLYSGNWKTEISFSPIQGLPEGLKIQNPDVLIQFCKIHGFFPIIQNIYLDKIDISKIKEIPQLLNLFIWMIKNGDIHYALYSEISKIIDILEGNGLNNYDIADFYYIMSVFDNIRTVGTRDIPQSFGSGLQKNRNQGTFSENIFCEIAFRLENELRKALGIYSTYLKLASMREDNERKTDMNITVNKGENDLDSYKTYPVQFTISNIEENKKLNRQYNVNKKILGIEKWLFTEMFKTKTKITPFIVLSVNGDFAKKLSKGEFQEQYDKRISNKEFRESQSDSKFPFFINILKQEDLVGAKVGYVVLNIFISKIDLEDQNLMSEDIEHKIKEILENMEGKKIGWIFLDKISIKISEKKTIKSPNPKQKINLTFYDIEYSYKEKKYGNMKIYI</sequence>
<keyword evidence="2" id="KW-1185">Reference proteome</keyword>
<comment type="caution">
    <text evidence="1">The sequence shown here is derived from an EMBL/GenBank/DDBJ whole genome shotgun (WGS) entry which is preliminary data.</text>
</comment>
<proteinExistence type="predicted"/>
<evidence type="ECO:0000313" key="1">
    <source>
        <dbReference type="EMBL" id="MBS8122323.1"/>
    </source>
</evidence>
<name>A0ABS5QMA7_9BACT</name>
<organism evidence="1 2">
    <name type="scientific">Candidatus Vampirococcus lugosii</name>
    <dbReference type="NCBI Taxonomy" id="2789015"/>
    <lineage>
        <taxon>Bacteria</taxon>
        <taxon>Candidatus Absconditibacteriota</taxon>
        <taxon>Vampirococcus</taxon>
    </lineage>
</organism>
<dbReference type="EMBL" id="JAEDAM010000071">
    <property type="protein sequence ID" value="MBS8122323.1"/>
    <property type="molecule type" value="Genomic_DNA"/>
</dbReference>
<evidence type="ECO:0000313" key="2">
    <source>
        <dbReference type="Proteomes" id="UP000680365"/>
    </source>
</evidence>